<keyword evidence="2" id="KW-1185">Reference proteome</keyword>
<protein>
    <submittedName>
        <fullName evidence="1">Uncharacterized protein</fullName>
    </submittedName>
</protein>
<comment type="caution">
    <text evidence="1">The sequence shown here is derived from an EMBL/GenBank/DDBJ whole genome shotgun (WGS) entry which is preliminary data.</text>
</comment>
<sequence length="123" mass="13675">MAAGGKGLIWLAFGARRGRWLTTDSPPPTESERSRNEAPLWWVRAFDTPLLHGVPDNRIGHPDGRRLGAPGAYVAVCGAAVYPAAATVSPWVRRCAACQQWARRWAGLPWPQLPYRERDDEDD</sequence>
<dbReference type="EMBL" id="BMMK01000002">
    <property type="protein sequence ID" value="GGM36645.1"/>
    <property type="molecule type" value="Genomic_DNA"/>
</dbReference>
<dbReference type="Proteomes" id="UP000637578">
    <property type="component" value="Unassembled WGS sequence"/>
</dbReference>
<reference evidence="1" key="2">
    <citation type="submission" date="2020-09" db="EMBL/GenBank/DDBJ databases">
        <authorList>
            <person name="Sun Q."/>
            <person name="Zhou Y."/>
        </authorList>
    </citation>
    <scope>NUCLEOTIDE SEQUENCE</scope>
    <source>
        <strain evidence="1">CGMCC 4.5737</strain>
    </source>
</reference>
<organism evidence="1 2">
    <name type="scientific">Longimycelium tulufanense</name>
    <dbReference type="NCBI Taxonomy" id="907463"/>
    <lineage>
        <taxon>Bacteria</taxon>
        <taxon>Bacillati</taxon>
        <taxon>Actinomycetota</taxon>
        <taxon>Actinomycetes</taxon>
        <taxon>Pseudonocardiales</taxon>
        <taxon>Pseudonocardiaceae</taxon>
        <taxon>Longimycelium</taxon>
    </lineage>
</organism>
<evidence type="ECO:0000313" key="2">
    <source>
        <dbReference type="Proteomes" id="UP000637578"/>
    </source>
</evidence>
<dbReference type="RefSeq" id="WP_189053402.1">
    <property type="nucleotide sequence ID" value="NZ_BMMK01000002.1"/>
</dbReference>
<reference evidence="1" key="1">
    <citation type="journal article" date="2014" name="Int. J. Syst. Evol. Microbiol.">
        <title>Complete genome sequence of Corynebacterium casei LMG S-19264T (=DSM 44701T), isolated from a smear-ripened cheese.</title>
        <authorList>
            <consortium name="US DOE Joint Genome Institute (JGI-PGF)"/>
            <person name="Walter F."/>
            <person name="Albersmeier A."/>
            <person name="Kalinowski J."/>
            <person name="Ruckert C."/>
        </authorList>
    </citation>
    <scope>NUCLEOTIDE SEQUENCE</scope>
    <source>
        <strain evidence="1">CGMCC 4.5737</strain>
    </source>
</reference>
<gene>
    <name evidence="1" type="ORF">GCM10012275_04830</name>
</gene>
<name>A0A8J3CAC8_9PSEU</name>
<proteinExistence type="predicted"/>
<accession>A0A8J3CAC8</accession>
<evidence type="ECO:0000313" key="1">
    <source>
        <dbReference type="EMBL" id="GGM36645.1"/>
    </source>
</evidence>
<dbReference type="AlphaFoldDB" id="A0A8J3CAC8"/>